<dbReference type="Proteomes" id="UP000005436">
    <property type="component" value="Chromosome"/>
</dbReference>
<dbReference type="AlphaFoldDB" id="G8UK52"/>
<dbReference type="KEGG" id="tfo:BFO_0358"/>
<organism evidence="2 3">
    <name type="scientific">Tannerella forsythia (strain ATCC 43037 / JCM 10827 / CCUG 21028 A / KCTC 5666 / FDC 338)</name>
    <name type="common">Bacteroides forsythus</name>
    <dbReference type="NCBI Taxonomy" id="203275"/>
    <lineage>
        <taxon>Bacteria</taxon>
        <taxon>Pseudomonadati</taxon>
        <taxon>Bacteroidota</taxon>
        <taxon>Bacteroidia</taxon>
        <taxon>Bacteroidales</taxon>
        <taxon>Tannerellaceae</taxon>
        <taxon>Tannerella</taxon>
    </lineage>
</organism>
<keyword evidence="3" id="KW-1185">Reference proteome</keyword>
<dbReference type="eggNOG" id="COG0681">
    <property type="taxonomic scope" value="Bacteria"/>
</dbReference>
<accession>G8UK52</accession>
<dbReference type="STRING" id="203275.BFO_0358"/>
<evidence type="ECO:0000313" key="2">
    <source>
        <dbReference type="EMBL" id="AEW20744.1"/>
    </source>
</evidence>
<dbReference type="HOGENOM" id="CLU_3223122_0_0_10"/>
<name>G8UK52_TANFA</name>
<keyword evidence="1" id="KW-0472">Membrane</keyword>
<evidence type="ECO:0000256" key="1">
    <source>
        <dbReference type="SAM" id="Phobius"/>
    </source>
</evidence>
<reference evidence="3" key="1">
    <citation type="submission" date="2011-12" db="EMBL/GenBank/DDBJ databases">
        <title>Complete sequence of Tannerella forsythia ATCC 43037.</title>
        <authorList>
            <person name="Dewhirst F."/>
            <person name="Tanner A."/>
            <person name="Izard J."/>
            <person name="Brinkac L."/>
            <person name="Durkin A.S."/>
            <person name="Hostetler J."/>
            <person name="Shetty J."/>
            <person name="Torralba M."/>
            <person name="Gill S."/>
            <person name="Nelson K."/>
        </authorList>
    </citation>
    <scope>NUCLEOTIDE SEQUENCE [LARGE SCALE GENOMIC DNA]</scope>
    <source>
        <strain evidence="3">ATCC 43037 / JCM 10827 / CCUG 33226 / KCTC 5666 / FDC 338</strain>
    </source>
</reference>
<dbReference type="EMBL" id="CP003191">
    <property type="protein sequence ID" value="AEW20744.1"/>
    <property type="molecule type" value="Genomic_DNA"/>
</dbReference>
<gene>
    <name evidence="2" type="ordered locus">BFO_0358</name>
</gene>
<sequence>MRPMIKKTKRQQLGRVLNIALNVFNGISMIIIGFLLMRVFVFGS</sequence>
<protein>
    <submittedName>
        <fullName evidence="2">Uncharacterized protein</fullName>
    </submittedName>
</protein>
<evidence type="ECO:0000313" key="3">
    <source>
        <dbReference type="Proteomes" id="UP000005436"/>
    </source>
</evidence>
<keyword evidence="1" id="KW-0812">Transmembrane</keyword>
<feature type="transmembrane region" description="Helical" evidence="1">
    <location>
        <begin position="21"/>
        <end position="41"/>
    </location>
</feature>
<dbReference type="PATRIC" id="fig|203275.8.peg.320"/>
<proteinExistence type="predicted"/>
<keyword evidence="1" id="KW-1133">Transmembrane helix</keyword>